<dbReference type="GO" id="GO:0005840">
    <property type="term" value="C:ribosome"/>
    <property type="evidence" value="ECO:0007669"/>
    <property type="project" value="UniProtKB-KW"/>
</dbReference>
<evidence type="ECO:0000256" key="1">
    <source>
        <dbReference type="ARBA" id="ARBA00010528"/>
    </source>
</evidence>
<dbReference type="Pfam" id="PF00573">
    <property type="entry name" value="Ribosomal_L4"/>
    <property type="match status" value="1"/>
</dbReference>
<dbReference type="GO" id="GO:1990904">
    <property type="term" value="C:ribonucleoprotein complex"/>
    <property type="evidence" value="ECO:0007669"/>
    <property type="project" value="UniProtKB-KW"/>
</dbReference>
<feature type="region of interest" description="Disordered" evidence="4">
    <location>
        <begin position="53"/>
        <end position="91"/>
    </location>
</feature>
<dbReference type="AlphaFoldDB" id="A0ABD1YKI3"/>
<sequence>MAAAARPLVSIQALDGESGGASTTLPTVLLAPIRQDIVEFVHSNVAKNKRQPYAVSKKAGHQTSAESWGTGRAVSRIPRVPGGGTHRAGQGAFGNMCRGGRMFAPTKIWRKWHRKVNINQKRYAVCSALAASAIPALLLARGHKIEKVPEVPLVLSDAVESIEKTSAAVKVLKKFGAMDDIEKVKKSYNIRAGKGKMRNRRYISRRGPLVVYGTEGAKLVKAFRNIPGVEVASVDRLNILQLAPGGHIGRFIIWTKSAFEKLDKIFGTFDEKSAVKKGYSLPRPMMTNSDLARVINSDEIQSVVRPKKKEIKRRVLKKNPLKNLGAMLKLNPYAKTARRMELIAQEGRVKAKAEKLKLKRSTPQVEGATKEAIKKAGEAWYQTMISDSDYTEFENFTKWLGVSQ</sequence>
<dbReference type="InterPro" id="IPR002136">
    <property type="entry name" value="Ribosomal_uL4"/>
</dbReference>
<accession>A0ABD1YKI3</accession>
<feature type="domain" description="Large ribosomal subunit protein uL4 C-terminal" evidence="5">
    <location>
        <begin position="277"/>
        <end position="348"/>
    </location>
</feature>
<dbReference type="PROSITE" id="PS00939">
    <property type="entry name" value="RIBOSOMAL_L1E"/>
    <property type="match status" value="1"/>
</dbReference>
<dbReference type="Gene3D" id="3.40.1370.10">
    <property type="match status" value="1"/>
</dbReference>
<evidence type="ECO:0000313" key="7">
    <source>
        <dbReference type="Proteomes" id="UP001605036"/>
    </source>
</evidence>
<keyword evidence="7" id="KW-1185">Reference proteome</keyword>
<keyword evidence="3" id="KW-0687">Ribonucleoprotein</keyword>
<evidence type="ECO:0000256" key="4">
    <source>
        <dbReference type="SAM" id="MobiDB-lite"/>
    </source>
</evidence>
<dbReference type="InterPro" id="IPR045240">
    <property type="entry name" value="Ribosomal_uL4_euk/arch"/>
</dbReference>
<comment type="similarity">
    <text evidence="1">Belongs to the universal ribosomal protein uL4 family.</text>
</comment>
<organism evidence="6 7">
    <name type="scientific">Riccia fluitans</name>
    <dbReference type="NCBI Taxonomy" id="41844"/>
    <lineage>
        <taxon>Eukaryota</taxon>
        <taxon>Viridiplantae</taxon>
        <taxon>Streptophyta</taxon>
        <taxon>Embryophyta</taxon>
        <taxon>Marchantiophyta</taxon>
        <taxon>Marchantiopsida</taxon>
        <taxon>Marchantiidae</taxon>
        <taxon>Marchantiales</taxon>
        <taxon>Ricciaceae</taxon>
        <taxon>Riccia</taxon>
    </lineage>
</organism>
<dbReference type="InterPro" id="IPR023574">
    <property type="entry name" value="Ribosomal_uL4_dom_sf"/>
</dbReference>
<dbReference type="Proteomes" id="UP001605036">
    <property type="component" value="Unassembled WGS sequence"/>
</dbReference>
<dbReference type="InterPro" id="IPR025755">
    <property type="entry name" value="Ribos_uL4_C_dom"/>
</dbReference>
<name>A0ABD1YKI3_9MARC</name>
<dbReference type="Pfam" id="PF14374">
    <property type="entry name" value="Ribos_L4_asso_C"/>
    <property type="match status" value="1"/>
</dbReference>
<evidence type="ECO:0000259" key="5">
    <source>
        <dbReference type="Pfam" id="PF14374"/>
    </source>
</evidence>
<dbReference type="EMBL" id="JBHFFA010000004">
    <property type="protein sequence ID" value="KAL2631205.1"/>
    <property type="molecule type" value="Genomic_DNA"/>
</dbReference>
<evidence type="ECO:0000256" key="3">
    <source>
        <dbReference type="ARBA" id="ARBA00023274"/>
    </source>
</evidence>
<proteinExistence type="inferred from homology"/>
<dbReference type="FunFam" id="3.40.1370.10:FF:000002">
    <property type="entry name" value="60S ribosomal protein L4"/>
    <property type="match status" value="1"/>
</dbReference>
<keyword evidence="2" id="KW-0689">Ribosomal protein</keyword>
<dbReference type="InterPro" id="IPR013000">
    <property type="entry name" value="Ribosomal_uL4_euk/arc_CS"/>
</dbReference>
<dbReference type="PANTHER" id="PTHR19431">
    <property type="entry name" value="60S RIBOSOMAL PROTEIN L4"/>
    <property type="match status" value="1"/>
</dbReference>
<evidence type="ECO:0000313" key="6">
    <source>
        <dbReference type="EMBL" id="KAL2631205.1"/>
    </source>
</evidence>
<dbReference type="SUPFAM" id="SSF52166">
    <property type="entry name" value="Ribosomal protein L4"/>
    <property type="match status" value="1"/>
</dbReference>
<evidence type="ECO:0000256" key="2">
    <source>
        <dbReference type="ARBA" id="ARBA00022980"/>
    </source>
</evidence>
<gene>
    <name evidence="6" type="ORF">R1flu_015891</name>
</gene>
<comment type="caution">
    <text evidence="6">The sequence shown here is derived from an EMBL/GenBank/DDBJ whole genome shotgun (WGS) entry which is preliminary data.</text>
</comment>
<protein>
    <recommendedName>
        <fullName evidence="5">Large ribosomal subunit protein uL4 C-terminal domain-containing protein</fullName>
    </recommendedName>
</protein>
<reference evidence="6 7" key="1">
    <citation type="submission" date="2024-09" db="EMBL/GenBank/DDBJ databases">
        <title>Chromosome-scale assembly of Riccia fluitans.</title>
        <authorList>
            <person name="Paukszto L."/>
            <person name="Sawicki J."/>
            <person name="Karawczyk K."/>
            <person name="Piernik-Szablinska J."/>
            <person name="Szczecinska M."/>
            <person name="Mazdziarz M."/>
        </authorList>
    </citation>
    <scope>NUCLEOTIDE SEQUENCE [LARGE SCALE GENOMIC DNA]</scope>
    <source>
        <strain evidence="6">Rf_01</strain>
        <tissue evidence="6">Aerial parts of the thallus</tissue>
    </source>
</reference>